<sequence length="74" mass="8095">MTLRHPVSRGGDGRGRFAELAEKASLFTSSPAFFVACLALVGLFVASTSRISPSRGNCWWAISWRRSPSFSSRC</sequence>
<dbReference type="RefSeq" id="WP_407289367.1">
    <property type="nucleotide sequence ID" value="NZ_CP147982.1"/>
</dbReference>
<proteinExistence type="predicted"/>
<feature type="transmembrane region" description="Helical" evidence="1">
    <location>
        <begin position="26"/>
        <end position="46"/>
    </location>
</feature>
<evidence type="ECO:0000256" key="1">
    <source>
        <dbReference type="SAM" id="Phobius"/>
    </source>
</evidence>
<evidence type="ECO:0000313" key="2">
    <source>
        <dbReference type="EMBL" id="WXK75112.1"/>
    </source>
</evidence>
<organism evidence="2 3">
    <name type="scientific">Streptomyces sirii</name>
    <dbReference type="NCBI Taxonomy" id="3127701"/>
    <lineage>
        <taxon>Bacteria</taxon>
        <taxon>Bacillati</taxon>
        <taxon>Actinomycetota</taxon>
        <taxon>Actinomycetes</taxon>
        <taxon>Kitasatosporales</taxon>
        <taxon>Streptomycetaceae</taxon>
        <taxon>Streptomyces</taxon>
    </lineage>
</organism>
<reference evidence="2 3" key="1">
    <citation type="submission" date="2024-03" db="EMBL/GenBank/DDBJ databases">
        <title>The complete genome of Streptomyces sirii sp.nov.</title>
        <authorList>
            <person name="Zakalyukina Y.V."/>
            <person name="Belik A.R."/>
            <person name="Biryukov M.V."/>
            <person name="Baturina O.A."/>
            <person name="Kabilov M.R."/>
        </authorList>
    </citation>
    <scope>NUCLEOTIDE SEQUENCE [LARGE SCALE GENOMIC DNA]</scope>
    <source>
        <strain evidence="2 3">BP-8</strain>
    </source>
</reference>
<accession>A0ABZ2QJL2</accession>
<protein>
    <submittedName>
        <fullName evidence="2">Uncharacterized protein</fullName>
    </submittedName>
</protein>
<name>A0ABZ2QJL2_9ACTN</name>
<keyword evidence="1" id="KW-1133">Transmembrane helix</keyword>
<keyword evidence="3" id="KW-1185">Reference proteome</keyword>
<keyword evidence="1" id="KW-0812">Transmembrane</keyword>
<gene>
    <name evidence="2" type="ORF">WAB15_03515</name>
</gene>
<keyword evidence="1" id="KW-0472">Membrane</keyword>
<evidence type="ECO:0000313" key="3">
    <source>
        <dbReference type="Proteomes" id="UP001626628"/>
    </source>
</evidence>
<dbReference type="EMBL" id="CP147982">
    <property type="protein sequence ID" value="WXK75112.1"/>
    <property type="molecule type" value="Genomic_DNA"/>
</dbReference>
<dbReference type="Proteomes" id="UP001626628">
    <property type="component" value="Chromosome"/>
</dbReference>